<keyword evidence="1" id="KW-0472">Membrane</keyword>
<proteinExistence type="predicted"/>
<reference evidence="3" key="1">
    <citation type="submission" date="2019-02" db="EMBL/GenBank/DDBJ databases">
        <authorList>
            <person name="Gruber-Vodicka R. H."/>
            <person name="Seah K. B. B."/>
        </authorList>
    </citation>
    <scope>NUCLEOTIDE SEQUENCE</scope>
    <source>
        <strain evidence="2">BECK_BZ197</strain>
        <strain evidence="4">BECK_BZ198</strain>
        <strain evidence="3">BECK_BZ199</strain>
    </source>
</reference>
<organism evidence="3">
    <name type="scientific">Candidatus Kentrum sp. MB</name>
    <dbReference type="NCBI Taxonomy" id="2138164"/>
    <lineage>
        <taxon>Bacteria</taxon>
        <taxon>Pseudomonadati</taxon>
        <taxon>Pseudomonadota</taxon>
        <taxon>Gammaproteobacteria</taxon>
        <taxon>Candidatus Kentrum</taxon>
    </lineage>
</organism>
<feature type="transmembrane region" description="Helical" evidence="1">
    <location>
        <begin position="211"/>
        <end position="233"/>
    </location>
</feature>
<name>A0A450XPP7_9GAMM</name>
<gene>
    <name evidence="2" type="ORF">BECKMB1821G_GA0114241_10249</name>
    <name evidence="4" type="ORF">BECKMB1821H_GA0114242_10219</name>
    <name evidence="3" type="ORF">BECKMB1821I_GA0114274_10218</name>
</gene>
<accession>A0A450XPP7</accession>
<keyword evidence="1" id="KW-1133">Transmembrane helix</keyword>
<protein>
    <recommendedName>
        <fullName evidence="5">Vault protein inter-alpha-trypsin domain-containing protein</fullName>
    </recommendedName>
</protein>
<evidence type="ECO:0000313" key="3">
    <source>
        <dbReference type="EMBL" id="VFK31169.1"/>
    </source>
</evidence>
<dbReference type="EMBL" id="CAADFQ010000021">
    <property type="protein sequence ID" value="VFK31169.1"/>
    <property type="molecule type" value="Genomic_DNA"/>
</dbReference>
<dbReference type="EMBL" id="CAADFO010000024">
    <property type="protein sequence ID" value="VFK26916.1"/>
    <property type="molecule type" value="Genomic_DNA"/>
</dbReference>
<evidence type="ECO:0000313" key="4">
    <source>
        <dbReference type="EMBL" id="VFK75375.1"/>
    </source>
</evidence>
<feature type="transmembrane region" description="Helical" evidence="1">
    <location>
        <begin position="239"/>
        <end position="256"/>
    </location>
</feature>
<evidence type="ECO:0008006" key="5">
    <source>
        <dbReference type="Google" id="ProtNLM"/>
    </source>
</evidence>
<keyword evidence="1" id="KW-0812">Transmembrane</keyword>
<evidence type="ECO:0000256" key="1">
    <source>
        <dbReference type="SAM" id="Phobius"/>
    </source>
</evidence>
<dbReference type="AlphaFoldDB" id="A0A450XPP7"/>
<dbReference type="EMBL" id="CAADGH010000021">
    <property type="protein sequence ID" value="VFK75375.1"/>
    <property type="molecule type" value="Genomic_DNA"/>
</dbReference>
<evidence type="ECO:0000313" key="2">
    <source>
        <dbReference type="EMBL" id="VFK26916.1"/>
    </source>
</evidence>
<sequence>MNENSQLITQGDVALSYRTLLGEVRNDNYSQIRLINEHYLLDEGHVKRVVDVVIRSNVAELTVFHWRVPLHSNRSKLSGIRVDQNHGIKSYRVVEEKDSLKRIDIALSNLKKGETLNIKFEYYVTYSCNTRAKGVFVKEFLYPFAYKPVTDTKALELRLHIPRNANFRIDSNLPANESLIVDKNRIIIATEEKFSTGDISGILHVEHRTQAYAPFISLFIGILFTCIVSVIQYKAFFGTVYYALLPVLSLAAILLAKKLFSE</sequence>